<keyword evidence="6" id="KW-1185">Reference proteome</keyword>
<dbReference type="AlphaFoldDB" id="A0A4Y8WRB2"/>
<dbReference type="CDD" id="cd02966">
    <property type="entry name" value="TlpA_like_family"/>
    <property type="match status" value="1"/>
</dbReference>
<dbReference type="InterPro" id="IPR013766">
    <property type="entry name" value="Thioredoxin_domain"/>
</dbReference>
<evidence type="ECO:0000256" key="3">
    <source>
        <dbReference type="ARBA" id="ARBA00023157"/>
    </source>
</evidence>
<dbReference type="GO" id="GO:0030313">
    <property type="term" value="C:cell envelope"/>
    <property type="evidence" value="ECO:0007669"/>
    <property type="project" value="UniProtKB-SubCell"/>
</dbReference>
<evidence type="ECO:0000256" key="2">
    <source>
        <dbReference type="ARBA" id="ARBA00022748"/>
    </source>
</evidence>
<keyword evidence="4" id="KW-0676">Redox-active center</keyword>
<sequence length="370" mass="40510">MKKMFFAAVAAALALAACTPAAKEFKLSGTGLPETLNGTYAKFYDMDQNVKDSVLIENGTFNYVAPANDTVVSTLVLGESSMVLSNEEGDFTLTYTTDEATGAANLRCDGDANSSIMKAQEMKGKINELRASLNAESEKIIAAIGEAEPTEEQMQQLSDLREKYSADSKDIYNSYYTKGGNKMIDWYAFMGLAGSWTPAEFVENFDAAGSLVKNDKDLAKMYVTMQAAARTDVGQQFLDYELVNPAGETKMLSEFRAEGKYFLLDFFASWCGPCKMSMPVIAEIEKEFANVLTSASIAVWEQDADGTAYAQAVKDMNITWPTFQDSKSDAATLYGLMGVPTFILVSPEGEILMRGHDIKAVQTKLRELNK</sequence>
<dbReference type="PROSITE" id="PS00194">
    <property type="entry name" value="THIOREDOXIN_1"/>
    <property type="match status" value="1"/>
</dbReference>
<dbReference type="Gene3D" id="3.40.30.10">
    <property type="entry name" value="Glutaredoxin"/>
    <property type="match status" value="1"/>
</dbReference>
<dbReference type="PANTHER" id="PTHR42852:SF6">
    <property type="entry name" value="THIOL:DISULFIDE INTERCHANGE PROTEIN DSBE"/>
    <property type="match status" value="1"/>
</dbReference>
<name>A0A4Y8WRB2_9PORP</name>
<dbReference type="GO" id="GO:0017004">
    <property type="term" value="P:cytochrome complex assembly"/>
    <property type="evidence" value="ECO:0007669"/>
    <property type="project" value="UniProtKB-KW"/>
</dbReference>
<dbReference type="SUPFAM" id="SSF52833">
    <property type="entry name" value="Thioredoxin-like"/>
    <property type="match status" value="1"/>
</dbReference>
<dbReference type="PANTHER" id="PTHR42852">
    <property type="entry name" value="THIOL:DISULFIDE INTERCHANGE PROTEIN DSBE"/>
    <property type="match status" value="1"/>
</dbReference>
<evidence type="ECO:0000313" key="5">
    <source>
        <dbReference type="EMBL" id="TFH96557.1"/>
    </source>
</evidence>
<dbReference type="InterPro" id="IPR050553">
    <property type="entry name" value="Thioredoxin_ResA/DsbE_sf"/>
</dbReference>
<dbReference type="InterPro" id="IPR017937">
    <property type="entry name" value="Thioredoxin_CS"/>
</dbReference>
<dbReference type="EMBL" id="SPNC01000017">
    <property type="protein sequence ID" value="TFH96557.1"/>
    <property type="molecule type" value="Genomic_DNA"/>
</dbReference>
<accession>A0A4Y8WRB2</accession>
<evidence type="ECO:0000313" key="6">
    <source>
        <dbReference type="Proteomes" id="UP000297225"/>
    </source>
</evidence>
<gene>
    <name evidence="5" type="ORF">E4P47_02085</name>
</gene>
<evidence type="ECO:0000256" key="4">
    <source>
        <dbReference type="ARBA" id="ARBA00023284"/>
    </source>
</evidence>
<dbReference type="OrthoDB" id="9794348at2"/>
<dbReference type="RefSeq" id="WP_134849249.1">
    <property type="nucleotide sequence ID" value="NZ_CP197400.1"/>
</dbReference>
<dbReference type="InterPro" id="IPR000866">
    <property type="entry name" value="AhpC/TSA"/>
</dbReference>
<comment type="caution">
    <text evidence="5">The sequence shown here is derived from an EMBL/GenBank/DDBJ whole genome shotgun (WGS) entry which is preliminary data.</text>
</comment>
<dbReference type="GO" id="GO:0016209">
    <property type="term" value="F:antioxidant activity"/>
    <property type="evidence" value="ECO:0007669"/>
    <property type="project" value="InterPro"/>
</dbReference>
<dbReference type="Pfam" id="PF00578">
    <property type="entry name" value="AhpC-TSA"/>
    <property type="match status" value="1"/>
</dbReference>
<keyword evidence="3" id="KW-1015">Disulfide bond</keyword>
<dbReference type="GO" id="GO:0016491">
    <property type="term" value="F:oxidoreductase activity"/>
    <property type="evidence" value="ECO:0007669"/>
    <property type="project" value="InterPro"/>
</dbReference>
<evidence type="ECO:0000256" key="1">
    <source>
        <dbReference type="ARBA" id="ARBA00004196"/>
    </source>
</evidence>
<comment type="subcellular location">
    <subcellularLocation>
        <location evidence="1">Cell envelope</location>
    </subcellularLocation>
</comment>
<dbReference type="PROSITE" id="PS51352">
    <property type="entry name" value="THIOREDOXIN_2"/>
    <property type="match status" value="1"/>
</dbReference>
<reference evidence="5 6" key="1">
    <citation type="submission" date="2019-03" db="EMBL/GenBank/DDBJ databases">
        <title>Porphyromonas levii Isolated from the Uterus of Dairy Cows.</title>
        <authorList>
            <person name="Francis A.M."/>
        </authorList>
    </citation>
    <scope>NUCLEOTIDE SEQUENCE [LARGE SCALE GENOMIC DNA]</scope>
    <source>
        <strain evidence="5 6">AF5678</strain>
    </source>
</reference>
<proteinExistence type="predicted"/>
<dbReference type="PROSITE" id="PS51257">
    <property type="entry name" value="PROKAR_LIPOPROTEIN"/>
    <property type="match status" value="1"/>
</dbReference>
<dbReference type="InterPro" id="IPR036249">
    <property type="entry name" value="Thioredoxin-like_sf"/>
</dbReference>
<organism evidence="5 6">
    <name type="scientific">Porphyromonas levii</name>
    <dbReference type="NCBI Taxonomy" id="28114"/>
    <lineage>
        <taxon>Bacteria</taxon>
        <taxon>Pseudomonadati</taxon>
        <taxon>Bacteroidota</taxon>
        <taxon>Bacteroidia</taxon>
        <taxon>Bacteroidales</taxon>
        <taxon>Porphyromonadaceae</taxon>
        <taxon>Porphyromonas</taxon>
    </lineage>
</organism>
<dbReference type="Proteomes" id="UP000297225">
    <property type="component" value="Unassembled WGS sequence"/>
</dbReference>
<dbReference type="STRING" id="1122973.GCA_000379925_01624"/>
<keyword evidence="2" id="KW-0201">Cytochrome c-type biogenesis</keyword>
<protein>
    <submittedName>
        <fullName evidence="5">AhpC/TSA family protein</fullName>
    </submittedName>
</protein>